<accession>A0A1I7SFV5</accession>
<proteinExistence type="predicted"/>
<evidence type="ECO:0000313" key="2">
    <source>
        <dbReference type="EMBL" id="CAG9106343.1"/>
    </source>
</evidence>
<dbReference type="Proteomes" id="UP000582659">
    <property type="component" value="Unassembled WGS sequence"/>
</dbReference>
<organism evidence="3 5">
    <name type="scientific">Bursaphelenchus xylophilus</name>
    <name type="common">Pinewood nematode worm</name>
    <name type="synonym">Aphelenchoides xylophilus</name>
    <dbReference type="NCBI Taxonomy" id="6326"/>
    <lineage>
        <taxon>Eukaryota</taxon>
        <taxon>Metazoa</taxon>
        <taxon>Ecdysozoa</taxon>
        <taxon>Nematoda</taxon>
        <taxon>Chromadorea</taxon>
        <taxon>Rhabditida</taxon>
        <taxon>Tylenchina</taxon>
        <taxon>Tylenchomorpha</taxon>
        <taxon>Aphelenchoidea</taxon>
        <taxon>Aphelenchoididae</taxon>
        <taxon>Bursaphelenchus</taxon>
    </lineage>
</organism>
<dbReference type="PANTHER" id="PTHR11909">
    <property type="entry name" value="CASEIN KINASE-RELATED"/>
    <property type="match status" value="1"/>
</dbReference>
<reference evidence="5" key="1">
    <citation type="submission" date="2016-11" db="UniProtKB">
        <authorList>
            <consortium name="WormBaseParasite"/>
        </authorList>
    </citation>
    <scope>IDENTIFICATION</scope>
</reference>
<dbReference type="InterPro" id="IPR011009">
    <property type="entry name" value="Kinase-like_dom_sf"/>
</dbReference>
<dbReference type="eggNOG" id="KOG1164">
    <property type="taxonomic scope" value="Eukaryota"/>
</dbReference>
<evidence type="ECO:0000313" key="4">
    <source>
        <dbReference type="Proteomes" id="UP000659654"/>
    </source>
</evidence>
<dbReference type="SUPFAM" id="SSF56112">
    <property type="entry name" value="Protein kinase-like (PK-like)"/>
    <property type="match status" value="1"/>
</dbReference>
<reference evidence="2" key="2">
    <citation type="submission" date="2020-08" db="EMBL/GenBank/DDBJ databases">
        <authorList>
            <person name="Kikuchi T."/>
        </authorList>
    </citation>
    <scope>NUCLEOTIDE SEQUENCE</scope>
    <source>
        <strain evidence="1">Ka4C1</strain>
    </source>
</reference>
<evidence type="ECO:0000313" key="3">
    <source>
        <dbReference type="Proteomes" id="UP000095284"/>
    </source>
</evidence>
<dbReference type="InterPro" id="IPR050235">
    <property type="entry name" value="CK1_Ser-Thr_kinase"/>
</dbReference>
<dbReference type="AlphaFoldDB" id="A0A1I7SFV5"/>
<evidence type="ECO:0000313" key="1">
    <source>
        <dbReference type="EMBL" id="CAD5220315.1"/>
    </source>
</evidence>
<keyword evidence="4" id="KW-1185">Reference proteome</keyword>
<gene>
    <name evidence="1" type="ORF">BXYJ_LOCUS6117</name>
</gene>
<dbReference type="Gene3D" id="1.10.510.10">
    <property type="entry name" value="Transferase(Phosphotransferase) domain 1"/>
    <property type="match status" value="1"/>
</dbReference>
<dbReference type="Proteomes" id="UP000659654">
    <property type="component" value="Unassembled WGS sequence"/>
</dbReference>
<sequence length="332" mass="39561">MNPDDDPDEKHTVVGHGIGHNHERFVILRMAHNPGRFSLIGLIYWEGQVFFGKVSQKKRSHFKQVEMLMTLTKKYFNREIKEKVAPLLYDHGPIYGKDQRYIAMEMMWYDCDAPRRICDARYTVQSTLRLAIKQVRALQRAHECGIVVRDIKHDNFCFSQPNRDEPSDWDVFVVDFGNASYFQPEFCVSFEELGKRFRCNPKAIRFNLRSPRVLCYSYNAYTPYDDMEQWLYYIAKAKCPYDVLFDGLFEEKDMYRMEQYFSSYFRGVYHVMCRVKREEPFPYDEVVRALEESLTYVQSCDGSKEKGELMVVQKDYQVKRITKVLPSHQMIW</sequence>
<protein>
    <submittedName>
        <fullName evidence="1">(pine wood nematode) hypothetical protein</fullName>
    </submittedName>
</protein>
<name>A0A1I7SFV5_BURXY</name>
<dbReference type="WBParaSite" id="BXY_1191800.1">
    <property type="protein sequence ID" value="BXY_1191800.1"/>
    <property type="gene ID" value="BXY_1191800"/>
</dbReference>
<dbReference type="EMBL" id="CAJFDI010000003">
    <property type="protein sequence ID" value="CAD5220315.1"/>
    <property type="molecule type" value="Genomic_DNA"/>
</dbReference>
<evidence type="ECO:0000313" key="5">
    <source>
        <dbReference type="WBParaSite" id="BXY_1191800.1"/>
    </source>
</evidence>
<dbReference type="Proteomes" id="UP000095284">
    <property type="component" value="Unplaced"/>
</dbReference>
<dbReference type="EMBL" id="CAJFCV020000003">
    <property type="protein sequence ID" value="CAG9106343.1"/>
    <property type="molecule type" value="Genomic_DNA"/>
</dbReference>